<dbReference type="InterPro" id="IPR036388">
    <property type="entry name" value="WH-like_DNA-bd_sf"/>
</dbReference>
<gene>
    <name evidence="2" type="ORF">SP90_14560</name>
</gene>
<dbReference type="SUPFAM" id="SSF46785">
    <property type="entry name" value="Winged helix' DNA-binding domain"/>
    <property type="match status" value="1"/>
</dbReference>
<dbReference type="NCBIfam" id="TIGR00738">
    <property type="entry name" value="rrf2_super"/>
    <property type="match status" value="1"/>
</dbReference>
<dbReference type="GO" id="GO:0003677">
    <property type="term" value="F:DNA binding"/>
    <property type="evidence" value="ECO:0007669"/>
    <property type="project" value="UniProtKB-KW"/>
</dbReference>
<dbReference type="Gene3D" id="1.10.10.10">
    <property type="entry name" value="Winged helix-like DNA-binding domain superfamily/Winged helix DNA-binding domain"/>
    <property type="match status" value="1"/>
</dbReference>
<dbReference type="STRING" id="1560234.SP90_14560"/>
<dbReference type="InterPro" id="IPR000944">
    <property type="entry name" value="Tscrpt_reg_Rrf2"/>
</dbReference>
<comment type="caution">
    <text evidence="2">The sequence shown here is derived from an EMBL/GenBank/DDBJ whole genome shotgun (WGS) entry which is preliminary data.</text>
</comment>
<dbReference type="Pfam" id="PF02082">
    <property type="entry name" value="Rrf2"/>
    <property type="match status" value="1"/>
</dbReference>
<dbReference type="PATRIC" id="fig|1560234.3.peg.2191"/>
<evidence type="ECO:0000256" key="1">
    <source>
        <dbReference type="ARBA" id="ARBA00023125"/>
    </source>
</evidence>
<dbReference type="PANTHER" id="PTHR33221:SF5">
    <property type="entry name" value="HTH-TYPE TRANSCRIPTIONAL REGULATOR ISCR"/>
    <property type="match status" value="1"/>
</dbReference>
<proteinExistence type="predicted"/>
<sequence>MRLLTNSRYGTRLLLDIATHGQDKPVLMKESSARLGISQKYLEKIARQLRAGGYLKTRRGPSGGHRMAVDPSDVTVGEVVRHLEGGTDIVGCGEDAATCCDAPGCLTRLLWKEASVAMYSHLDKFTFAELVSYAEKGVKFGDYCVRTVQRSGTTPMDDEQKRLNLLREYSLTGLEDSF</sequence>
<dbReference type="PROSITE" id="PS51197">
    <property type="entry name" value="HTH_RRF2_2"/>
    <property type="match status" value="1"/>
</dbReference>
<organism evidence="2 3">
    <name type="scientific">Halodesulfovibrio spirochaetisodalis</name>
    <dbReference type="NCBI Taxonomy" id="1560234"/>
    <lineage>
        <taxon>Bacteria</taxon>
        <taxon>Pseudomonadati</taxon>
        <taxon>Thermodesulfobacteriota</taxon>
        <taxon>Desulfovibrionia</taxon>
        <taxon>Desulfovibrionales</taxon>
        <taxon>Desulfovibrionaceae</taxon>
        <taxon>Halodesulfovibrio</taxon>
    </lineage>
</organism>
<evidence type="ECO:0000313" key="2">
    <source>
        <dbReference type="EMBL" id="OBQ46105.1"/>
    </source>
</evidence>
<reference evidence="2 3" key="1">
    <citation type="submission" date="2015-01" db="EMBL/GenBank/DDBJ databases">
        <title>Desulfovibrio sp. JC271 draft genome sequence.</title>
        <authorList>
            <person name="Shivani Y."/>
            <person name="Subhash Y."/>
            <person name="Sasikala C."/>
            <person name="Ramana C.V."/>
        </authorList>
    </citation>
    <scope>NUCLEOTIDE SEQUENCE [LARGE SCALE GENOMIC DNA]</scope>
    <source>
        <strain evidence="2 3">JC271</strain>
    </source>
</reference>
<name>A0A1B7X9Q0_9BACT</name>
<dbReference type="EMBL" id="JXMS01000031">
    <property type="protein sequence ID" value="OBQ46105.1"/>
    <property type="molecule type" value="Genomic_DNA"/>
</dbReference>
<dbReference type="OrthoDB" id="9800519at2"/>
<dbReference type="PANTHER" id="PTHR33221">
    <property type="entry name" value="WINGED HELIX-TURN-HELIX TRANSCRIPTIONAL REGULATOR, RRF2 FAMILY"/>
    <property type="match status" value="1"/>
</dbReference>
<keyword evidence="3" id="KW-1185">Reference proteome</keyword>
<dbReference type="Proteomes" id="UP000091979">
    <property type="component" value="Unassembled WGS sequence"/>
</dbReference>
<accession>A0A1B7X9Q0</accession>
<dbReference type="GO" id="GO:0005829">
    <property type="term" value="C:cytosol"/>
    <property type="evidence" value="ECO:0007669"/>
    <property type="project" value="TreeGrafter"/>
</dbReference>
<dbReference type="AlphaFoldDB" id="A0A1B7X9Q0"/>
<evidence type="ECO:0000313" key="3">
    <source>
        <dbReference type="Proteomes" id="UP000091979"/>
    </source>
</evidence>
<dbReference type="RefSeq" id="WP_066857864.1">
    <property type="nucleotide sequence ID" value="NZ_JXMS01000031.1"/>
</dbReference>
<dbReference type="GO" id="GO:0003700">
    <property type="term" value="F:DNA-binding transcription factor activity"/>
    <property type="evidence" value="ECO:0007669"/>
    <property type="project" value="TreeGrafter"/>
</dbReference>
<keyword evidence="1" id="KW-0238">DNA-binding</keyword>
<dbReference type="InterPro" id="IPR036390">
    <property type="entry name" value="WH_DNA-bd_sf"/>
</dbReference>
<protein>
    <submittedName>
        <fullName evidence="2">Transcriptional regulator, BadM/Rrf2 family protein</fullName>
    </submittedName>
</protein>